<feature type="compositionally biased region" description="Low complexity" evidence="1">
    <location>
        <begin position="1"/>
        <end position="12"/>
    </location>
</feature>
<dbReference type="OrthoDB" id="3501153at2759"/>
<evidence type="ECO:0000256" key="1">
    <source>
        <dbReference type="SAM" id="MobiDB-lite"/>
    </source>
</evidence>
<feature type="region of interest" description="Disordered" evidence="1">
    <location>
        <begin position="1"/>
        <end position="20"/>
    </location>
</feature>
<gene>
    <name evidence="2" type="ORF">BDV23DRAFT_179310</name>
</gene>
<reference evidence="2" key="1">
    <citation type="submission" date="2019-04" db="EMBL/GenBank/DDBJ databases">
        <title>Friends and foes A comparative genomics studyof 23 Aspergillus species from section Flavi.</title>
        <authorList>
            <consortium name="DOE Joint Genome Institute"/>
            <person name="Kjaerbolling I."/>
            <person name="Vesth T."/>
            <person name="Frisvad J.C."/>
            <person name="Nybo J.L."/>
            <person name="Theobald S."/>
            <person name="Kildgaard S."/>
            <person name="Isbrandt T."/>
            <person name="Kuo A."/>
            <person name="Sato A."/>
            <person name="Lyhne E.K."/>
            <person name="Kogle M.E."/>
            <person name="Wiebenga A."/>
            <person name="Kun R.S."/>
            <person name="Lubbers R.J."/>
            <person name="Makela M.R."/>
            <person name="Barry K."/>
            <person name="Chovatia M."/>
            <person name="Clum A."/>
            <person name="Daum C."/>
            <person name="Haridas S."/>
            <person name="He G."/>
            <person name="LaButti K."/>
            <person name="Lipzen A."/>
            <person name="Mondo S."/>
            <person name="Riley R."/>
            <person name="Salamov A."/>
            <person name="Simmons B.A."/>
            <person name="Magnuson J.K."/>
            <person name="Henrissat B."/>
            <person name="Mortensen U.H."/>
            <person name="Larsen T.O."/>
            <person name="Devries R.P."/>
            <person name="Grigoriev I.V."/>
            <person name="Machida M."/>
            <person name="Baker S.E."/>
            <person name="Andersen M.R."/>
        </authorList>
    </citation>
    <scope>NUCLEOTIDE SEQUENCE [LARGE SCALE GENOMIC DNA]</scope>
    <source>
        <strain evidence="2">IBT 14317</strain>
    </source>
</reference>
<dbReference type="OMA" id="DIDAKHE"/>
<sequence length="155" mass="18067">MQHQQQQQQQQHPITSPAVGHIYDCGNTTAEARERNCTFELFTVSWVPPACADEDLDAEFRAIGYRYFADKENTQELTYEELANRVWQTAWTTNEQHLMHCGYVWRKMHRAVEAGKRHSDRELEWEHTVHCSGLIVKPGDLGEIISIEPDFGRCY</sequence>
<dbReference type="AlphaFoldDB" id="A0A5N7CL15"/>
<dbReference type="PANTHER" id="PTHR35896">
    <property type="entry name" value="IG-LIKE DOMAIN-CONTAINING PROTEIN"/>
    <property type="match status" value="1"/>
</dbReference>
<protein>
    <submittedName>
        <fullName evidence="2">Uncharacterized protein</fullName>
    </submittedName>
</protein>
<proteinExistence type="predicted"/>
<dbReference type="InterPro" id="IPR053008">
    <property type="entry name" value="Phomopsin_biosynth_assoc"/>
</dbReference>
<dbReference type="Proteomes" id="UP000326877">
    <property type="component" value="Unassembled WGS sequence"/>
</dbReference>
<dbReference type="PANTHER" id="PTHR35896:SF3">
    <property type="entry name" value="MAJOR FACILITATOR SUPERFAMILY TRANSPORTER"/>
    <property type="match status" value="1"/>
</dbReference>
<organism evidence="2">
    <name type="scientific">Petromyces alliaceus</name>
    <name type="common">Aspergillus alliaceus</name>
    <dbReference type="NCBI Taxonomy" id="209559"/>
    <lineage>
        <taxon>Eukaryota</taxon>
        <taxon>Fungi</taxon>
        <taxon>Dikarya</taxon>
        <taxon>Ascomycota</taxon>
        <taxon>Pezizomycotina</taxon>
        <taxon>Eurotiomycetes</taxon>
        <taxon>Eurotiomycetidae</taxon>
        <taxon>Eurotiales</taxon>
        <taxon>Aspergillaceae</taxon>
        <taxon>Aspergillus</taxon>
        <taxon>Aspergillus subgen. Circumdati</taxon>
    </lineage>
</organism>
<accession>A0A5N7CL15</accession>
<accession>A0A5N6G5H7</accession>
<dbReference type="EMBL" id="ML735221">
    <property type="protein sequence ID" value="KAE8394922.1"/>
    <property type="molecule type" value="Genomic_DNA"/>
</dbReference>
<evidence type="ECO:0000313" key="2">
    <source>
        <dbReference type="EMBL" id="KAE8394922.1"/>
    </source>
</evidence>
<name>A0A5N7CL15_PETAA</name>